<protein>
    <submittedName>
        <fullName evidence="3">OmpA family protein</fullName>
    </submittedName>
</protein>
<dbReference type="RefSeq" id="WP_265688613.1">
    <property type="nucleotide sequence ID" value="NZ_JAKRRX010000114.1"/>
</dbReference>
<sequence>MITRNTLIVYAAVLSHTPHTFAEMEMTDDRSWALETRVYPTDSPVVSLLLSREQFGFDWHLGGYSFTSTPESADSTLNVDYGVTKRFEILPKVKLGFGVGGVGSSFYTDYGFLIDANSQLSFATGYRFHFDDEFDNRNEFYLGASWTFGGSNSGHMPIEPVEDKKQKPAQIQKAPVIYEEELTIYFASESFLLSQNAEEKLEQFFHEVGIDNVQKVQIFAHADSSGPLALNKKLVLERGKNTSAVIEAFGVQNQLIDVVAVGISQPVADNATSKGRALNRRAEIRITLEK</sequence>
<dbReference type="SUPFAM" id="SSF103088">
    <property type="entry name" value="OmpA-like"/>
    <property type="match status" value="1"/>
</dbReference>
<dbReference type="EMBL" id="JAKRRX010000114">
    <property type="protein sequence ID" value="MCW8335438.1"/>
    <property type="molecule type" value="Genomic_DNA"/>
</dbReference>
<comment type="caution">
    <text evidence="3">The sequence shown here is derived from an EMBL/GenBank/DDBJ whole genome shotgun (WGS) entry which is preliminary data.</text>
</comment>
<evidence type="ECO:0000313" key="3">
    <source>
        <dbReference type="EMBL" id="MCW8335438.1"/>
    </source>
</evidence>
<dbReference type="CDD" id="cd07185">
    <property type="entry name" value="OmpA_C-like"/>
    <property type="match status" value="1"/>
</dbReference>
<dbReference type="InterPro" id="IPR050330">
    <property type="entry name" value="Bact_OuterMem_StrucFunc"/>
</dbReference>
<dbReference type="Pfam" id="PF00691">
    <property type="entry name" value="OmpA"/>
    <property type="match status" value="1"/>
</dbReference>
<name>A0A9X3CGJ8_9VIBR</name>
<dbReference type="PROSITE" id="PS51123">
    <property type="entry name" value="OMPA_2"/>
    <property type="match status" value="1"/>
</dbReference>
<dbReference type="Gene3D" id="3.30.1330.60">
    <property type="entry name" value="OmpA-like domain"/>
    <property type="match status" value="1"/>
</dbReference>
<dbReference type="InterPro" id="IPR036737">
    <property type="entry name" value="OmpA-like_sf"/>
</dbReference>
<organism evidence="3 4">
    <name type="scientific">Vibrio paucivorans</name>
    <dbReference type="NCBI Taxonomy" id="2829489"/>
    <lineage>
        <taxon>Bacteria</taxon>
        <taxon>Pseudomonadati</taxon>
        <taxon>Pseudomonadota</taxon>
        <taxon>Gammaproteobacteria</taxon>
        <taxon>Vibrionales</taxon>
        <taxon>Vibrionaceae</taxon>
        <taxon>Vibrio</taxon>
    </lineage>
</organism>
<dbReference type="GO" id="GO:0016020">
    <property type="term" value="C:membrane"/>
    <property type="evidence" value="ECO:0007669"/>
    <property type="project" value="UniProtKB-UniRule"/>
</dbReference>
<evidence type="ECO:0000313" key="4">
    <source>
        <dbReference type="Proteomes" id="UP001155586"/>
    </source>
</evidence>
<evidence type="ECO:0000259" key="2">
    <source>
        <dbReference type="PROSITE" id="PS51123"/>
    </source>
</evidence>
<proteinExistence type="predicted"/>
<dbReference type="InterPro" id="IPR006665">
    <property type="entry name" value="OmpA-like"/>
</dbReference>
<keyword evidence="4" id="KW-1185">Reference proteome</keyword>
<dbReference type="AlphaFoldDB" id="A0A9X3CGJ8"/>
<evidence type="ECO:0000256" key="1">
    <source>
        <dbReference type="PROSITE-ProRule" id="PRU00473"/>
    </source>
</evidence>
<dbReference type="Proteomes" id="UP001155586">
    <property type="component" value="Unassembled WGS sequence"/>
</dbReference>
<accession>A0A9X3CGJ8</accession>
<gene>
    <name evidence="3" type="ORF">MD483_16605</name>
</gene>
<reference evidence="3" key="1">
    <citation type="submission" date="2022-02" db="EMBL/GenBank/DDBJ databases">
        <title>Vibrio sp. nov., a new bacterium isolated from Bohai sea, China.</title>
        <authorList>
            <person name="Yuan Y."/>
        </authorList>
    </citation>
    <scope>NUCLEOTIDE SEQUENCE</scope>
    <source>
        <strain evidence="3">DBSS07</strain>
    </source>
</reference>
<dbReference type="PANTHER" id="PTHR30329:SF20">
    <property type="entry name" value="EXPORTED PROTEIN"/>
    <property type="match status" value="1"/>
</dbReference>
<keyword evidence="1" id="KW-0472">Membrane</keyword>
<feature type="domain" description="OmpA-like" evidence="2">
    <location>
        <begin position="173"/>
        <end position="290"/>
    </location>
</feature>
<dbReference type="PANTHER" id="PTHR30329">
    <property type="entry name" value="STATOR ELEMENT OF FLAGELLAR MOTOR COMPLEX"/>
    <property type="match status" value="1"/>
</dbReference>